<dbReference type="InterPro" id="IPR038765">
    <property type="entry name" value="Papain-like_cys_pep_sf"/>
</dbReference>
<evidence type="ECO:0000256" key="1">
    <source>
        <dbReference type="ARBA" id="ARBA00000707"/>
    </source>
</evidence>
<dbReference type="GO" id="GO:0005737">
    <property type="term" value="C:cytoplasm"/>
    <property type="evidence" value="ECO:0007669"/>
    <property type="project" value="TreeGrafter"/>
</dbReference>
<comment type="caution">
    <text evidence="6">Lacks conserved residue(s) required for the propagation of feature annotation.</text>
</comment>
<name>A0A6G1H098_9PEZI</name>
<dbReference type="EC" id="3.4.19.12" evidence="7"/>
<evidence type="ECO:0000256" key="3">
    <source>
        <dbReference type="ARBA" id="ARBA00022786"/>
    </source>
</evidence>
<evidence type="ECO:0000256" key="6">
    <source>
        <dbReference type="PROSITE-ProRule" id="PRU01393"/>
    </source>
</evidence>
<feature type="domain" description="UCH catalytic" evidence="8">
    <location>
        <begin position="11"/>
        <end position="248"/>
    </location>
</feature>
<comment type="similarity">
    <text evidence="6 7">Belongs to the peptidase C12 family.</text>
</comment>
<dbReference type="CDD" id="cd09616">
    <property type="entry name" value="Peptidase_C12_UCH_L1_L3"/>
    <property type="match status" value="1"/>
</dbReference>
<dbReference type="PROSITE" id="PS52048">
    <property type="entry name" value="UCH_DOMAIN"/>
    <property type="match status" value="1"/>
</dbReference>
<proteinExistence type="inferred from homology"/>
<keyword evidence="10" id="KW-1185">Reference proteome</keyword>
<dbReference type="PANTHER" id="PTHR10589">
    <property type="entry name" value="UBIQUITIN CARBOXYL-TERMINAL HYDROLASE"/>
    <property type="match status" value="1"/>
</dbReference>
<evidence type="ECO:0000256" key="4">
    <source>
        <dbReference type="ARBA" id="ARBA00022801"/>
    </source>
</evidence>
<reference evidence="9" key="1">
    <citation type="journal article" date="2020" name="Stud. Mycol.">
        <title>101 Dothideomycetes genomes: a test case for predicting lifestyles and emergence of pathogens.</title>
        <authorList>
            <person name="Haridas S."/>
            <person name="Albert R."/>
            <person name="Binder M."/>
            <person name="Bloem J."/>
            <person name="Labutti K."/>
            <person name="Salamov A."/>
            <person name="Andreopoulos B."/>
            <person name="Baker S."/>
            <person name="Barry K."/>
            <person name="Bills G."/>
            <person name="Bluhm B."/>
            <person name="Cannon C."/>
            <person name="Castanera R."/>
            <person name="Culley D."/>
            <person name="Daum C."/>
            <person name="Ezra D."/>
            <person name="Gonzalez J."/>
            <person name="Henrissat B."/>
            <person name="Kuo A."/>
            <person name="Liang C."/>
            <person name="Lipzen A."/>
            <person name="Lutzoni F."/>
            <person name="Magnuson J."/>
            <person name="Mondo S."/>
            <person name="Nolan M."/>
            <person name="Ohm R."/>
            <person name="Pangilinan J."/>
            <person name="Park H.-J."/>
            <person name="Ramirez L."/>
            <person name="Alfaro M."/>
            <person name="Sun H."/>
            <person name="Tritt A."/>
            <person name="Yoshinaga Y."/>
            <person name="Zwiers L.-H."/>
            <person name="Turgeon B."/>
            <person name="Goodwin S."/>
            <person name="Spatafora J."/>
            <person name="Crous P."/>
            <person name="Grigoriev I."/>
        </authorList>
    </citation>
    <scope>NUCLEOTIDE SEQUENCE</scope>
    <source>
        <strain evidence="9">CBS 113979</strain>
    </source>
</reference>
<keyword evidence="3 7" id="KW-0833">Ubl conjugation pathway</keyword>
<dbReference type="InterPro" id="IPR036959">
    <property type="entry name" value="Peptidase_C12_UCH_sf"/>
</dbReference>
<dbReference type="InterPro" id="IPR001578">
    <property type="entry name" value="Peptidase_C12_UCH"/>
</dbReference>
<dbReference type="GO" id="GO:0016579">
    <property type="term" value="P:protein deubiquitination"/>
    <property type="evidence" value="ECO:0007669"/>
    <property type="project" value="TreeGrafter"/>
</dbReference>
<dbReference type="GO" id="GO:0004843">
    <property type="term" value="F:cysteine-type deubiquitinase activity"/>
    <property type="evidence" value="ECO:0007669"/>
    <property type="project" value="UniProtKB-EC"/>
</dbReference>
<organism evidence="9 10">
    <name type="scientific">Aulographum hederae CBS 113979</name>
    <dbReference type="NCBI Taxonomy" id="1176131"/>
    <lineage>
        <taxon>Eukaryota</taxon>
        <taxon>Fungi</taxon>
        <taxon>Dikarya</taxon>
        <taxon>Ascomycota</taxon>
        <taxon>Pezizomycotina</taxon>
        <taxon>Dothideomycetes</taxon>
        <taxon>Pleosporomycetidae</taxon>
        <taxon>Aulographales</taxon>
        <taxon>Aulographaceae</taxon>
    </lineage>
</organism>
<dbReference type="Pfam" id="PF01088">
    <property type="entry name" value="Peptidase_C12"/>
    <property type="match status" value="1"/>
</dbReference>
<evidence type="ECO:0000256" key="7">
    <source>
        <dbReference type="RuleBase" id="RU361215"/>
    </source>
</evidence>
<sequence>MDDHYTENTKTFVPLENNPQIMTALSHHLGLSPALSFTDVYSLTDPSLLSLLPRPCFALLFIAPETPSLIALRDAEDAQLPTYAGSSAAEPILWYRQTIRHACGLIGLLHCITNDPAAGLIMPDSALAKLREEVLGLEPTARAQYLYDSEMLEAAHAQFAAQGDTVAPDALTYDDGHAFIAYVKGSDGHLYELEGRRKGPLDRGGLAEDEDVLSEAALRKGPLRYVEAAEKAGGEGKNGQFSCIALGITPEAD</sequence>
<evidence type="ECO:0000313" key="10">
    <source>
        <dbReference type="Proteomes" id="UP000800041"/>
    </source>
</evidence>
<keyword evidence="5 7" id="KW-0788">Thiol protease</keyword>
<evidence type="ECO:0000256" key="2">
    <source>
        <dbReference type="ARBA" id="ARBA00022670"/>
    </source>
</evidence>
<dbReference type="Gene3D" id="3.40.532.10">
    <property type="entry name" value="Peptidase C12, ubiquitin carboxyl-terminal hydrolase"/>
    <property type="match status" value="1"/>
</dbReference>
<dbReference type="EMBL" id="ML977156">
    <property type="protein sequence ID" value="KAF1986482.1"/>
    <property type="molecule type" value="Genomic_DNA"/>
</dbReference>
<dbReference type="PRINTS" id="PR00707">
    <property type="entry name" value="UBCTHYDRLASE"/>
</dbReference>
<dbReference type="GO" id="GO:0006511">
    <property type="term" value="P:ubiquitin-dependent protein catabolic process"/>
    <property type="evidence" value="ECO:0007669"/>
    <property type="project" value="UniProtKB-UniRule"/>
</dbReference>
<dbReference type="PANTHER" id="PTHR10589:SF41">
    <property type="entry name" value="UBIQUITIN CARBOXYL-TERMINAL HYDROLASE"/>
    <property type="match status" value="1"/>
</dbReference>
<keyword evidence="2 7" id="KW-0645">Protease</keyword>
<evidence type="ECO:0000313" key="9">
    <source>
        <dbReference type="EMBL" id="KAF1986482.1"/>
    </source>
</evidence>
<dbReference type="SUPFAM" id="SSF54001">
    <property type="entry name" value="Cysteine proteinases"/>
    <property type="match status" value="1"/>
</dbReference>
<evidence type="ECO:0000259" key="8">
    <source>
        <dbReference type="PROSITE" id="PS52048"/>
    </source>
</evidence>
<dbReference type="Proteomes" id="UP000800041">
    <property type="component" value="Unassembled WGS sequence"/>
</dbReference>
<gene>
    <name evidence="9" type="ORF">K402DRAFT_393543</name>
</gene>
<accession>A0A6G1H098</accession>
<dbReference type="AlphaFoldDB" id="A0A6G1H098"/>
<evidence type="ECO:0000256" key="5">
    <source>
        <dbReference type="ARBA" id="ARBA00022807"/>
    </source>
</evidence>
<dbReference type="OrthoDB" id="427186at2759"/>
<protein>
    <recommendedName>
        <fullName evidence="7">Ubiquitin carboxyl-terminal hydrolase</fullName>
        <ecNumber evidence="7">3.4.19.12</ecNumber>
    </recommendedName>
</protein>
<comment type="catalytic activity">
    <reaction evidence="1 7">
        <text>Thiol-dependent hydrolysis of ester, thioester, amide, peptide and isopeptide bonds formed by the C-terminal Gly of ubiquitin (a 76-residue protein attached to proteins as an intracellular targeting signal).</text>
        <dbReference type="EC" id="3.4.19.12"/>
    </reaction>
</comment>
<keyword evidence="4 7" id="KW-0378">Hydrolase</keyword>